<dbReference type="InterPro" id="IPR049012">
    <property type="entry name" value="Mutator_transp_dom"/>
</dbReference>
<sequence length="146" mass="16207">MLKAVEGAVSRNDNARDITVAQDGTWQKRGHTSINGVITATTLDTGYSGGMESEGAIRMFQRSVSTRNVRYAKYLGDGHSKGFLKFSESKVYEEELVLEKLECIGHVQKRMGTRLRNKLNSTKLSDGKEISGRGRLTDAQILLIQK</sequence>
<dbReference type="AlphaFoldDB" id="A0A4Y2JAD6"/>
<evidence type="ECO:0000259" key="1">
    <source>
        <dbReference type="Pfam" id="PF20700"/>
    </source>
</evidence>
<dbReference type="Proteomes" id="UP000499080">
    <property type="component" value="Unassembled WGS sequence"/>
</dbReference>
<dbReference type="Pfam" id="PF20700">
    <property type="entry name" value="Mutator"/>
    <property type="match status" value="1"/>
</dbReference>
<feature type="domain" description="Mutator-like transposase" evidence="1">
    <location>
        <begin position="46"/>
        <end position="144"/>
    </location>
</feature>
<organism evidence="2 3">
    <name type="scientific">Araneus ventricosus</name>
    <name type="common">Orbweaver spider</name>
    <name type="synonym">Epeira ventricosa</name>
    <dbReference type="NCBI Taxonomy" id="182803"/>
    <lineage>
        <taxon>Eukaryota</taxon>
        <taxon>Metazoa</taxon>
        <taxon>Ecdysozoa</taxon>
        <taxon>Arthropoda</taxon>
        <taxon>Chelicerata</taxon>
        <taxon>Arachnida</taxon>
        <taxon>Araneae</taxon>
        <taxon>Araneomorphae</taxon>
        <taxon>Entelegynae</taxon>
        <taxon>Araneoidea</taxon>
        <taxon>Araneidae</taxon>
        <taxon>Araneus</taxon>
    </lineage>
</organism>
<evidence type="ECO:0000313" key="3">
    <source>
        <dbReference type="Proteomes" id="UP000499080"/>
    </source>
</evidence>
<name>A0A4Y2JAD6_ARAVE</name>
<keyword evidence="3" id="KW-1185">Reference proteome</keyword>
<protein>
    <recommendedName>
        <fullName evidence="1">Mutator-like transposase domain-containing protein</fullName>
    </recommendedName>
</protein>
<accession>A0A4Y2JAD6</accession>
<dbReference type="OrthoDB" id="7680010at2759"/>
<proteinExistence type="predicted"/>
<evidence type="ECO:0000313" key="2">
    <source>
        <dbReference type="EMBL" id="GBM86904.1"/>
    </source>
</evidence>
<reference evidence="2 3" key="1">
    <citation type="journal article" date="2019" name="Sci. Rep.">
        <title>Orb-weaving spider Araneus ventricosus genome elucidates the spidroin gene catalogue.</title>
        <authorList>
            <person name="Kono N."/>
            <person name="Nakamura H."/>
            <person name="Ohtoshi R."/>
            <person name="Moran D.A.P."/>
            <person name="Shinohara A."/>
            <person name="Yoshida Y."/>
            <person name="Fujiwara M."/>
            <person name="Mori M."/>
            <person name="Tomita M."/>
            <person name="Arakawa K."/>
        </authorList>
    </citation>
    <scope>NUCLEOTIDE SEQUENCE [LARGE SCALE GENOMIC DNA]</scope>
</reference>
<dbReference type="EMBL" id="BGPR01003346">
    <property type="protein sequence ID" value="GBM86904.1"/>
    <property type="molecule type" value="Genomic_DNA"/>
</dbReference>
<gene>
    <name evidence="2" type="ORF">AVEN_207411_1</name>
</gene>
<comment type="caution">
    <text evidence="2">The sequence shown here is derived from an EMBL/GenBank/DDBJ whole genome shotgun (WGS) entry which is preliminary data.</text>
</comment>